<comment type="similarity">
    <text evidence="7">Belongs to the binding-protein-dependent transport system permease family.</text>
</comment>
<keyword evidence="10" id="KW-1185">Reference proteome</keyword>
<evidence type="ECO:0000256" key="7">
    <source>
        <dbReference type="RuleBase" id="RU363032"/>
    </source>
</evidence>
<dbReference type="SUPFAM" id="SSF161098">
    <property type="entry name" value="MetI-like"/>
    <property type="match status" value="1"/>
</dbReference>
<name>A0ABW2XTZ7_9ACTN</name>
<evidence type="ECO:0000313" key="9">
    <source>
        <dbReference type="EMBL" id="MFD0689733.1"/>
    </source>
</evidence>
<protein>
    <submittedName>
        <fullName evidence="9">ABC transporter permease</fullName>
    </submittedName>
</protein>
<proteinExistence type="inferred from homology"/>
<feature type="transmembrane region" description="Helical" evidence="7">
    <location>
        <begin position="165"/>
        <end position="182"/>
    </location>
</feature>
<evidence type="ECO:0000313" key="10">
    <source>
        <dbReference type="Proteomes" id="UP001597063"/>
    </source>
</evidence>
<dbReference type="Gene3D" id="1.10.3720.10">
    <property type="entry name" value="MetI-like"/>
    <property type="match status" value="1"/>
</dbReference>
<feature type="transmembrane region" description="Helical" evidence="7">
    <location>
        <begin position="125"/>
        <end position="145"/>
    </location>
</feature>
<feature type="transmembrane region" description="Helical" evidence="7">
    <location>
        <begin position="96"/>
        <end position="119"/>
    </location>
</feature>
<gene>
    <name evidence="9" type="ORF">ACFQZM_34960</name>
</gene>
<evidence type="ECO:0000256" key="1">
    <source>
        <dbReference type="ARBA" id="ARBA00004651"/>
    </source>
</evidence>
<evidence type="ECO:0000256" key="5">
    <source>
        <dbReference type="ARBA" id="ARBA00022989"/>
    </source>
</evidence>
<dbReference type="PANTHER" id="PTHR30151:SF20">
    <property type="entry name" value="ABC TRANSPORTER PERMEASE PROTEIN HI_0355-RELATED"/>
    <property type="match status" value="1"/>
</dbReference>
<dbReference type="RefSeq" id="WP_131760262.1">
    <property type="nucleotide sequence ID" value="NZ_CAACUY010000109.1"/>
</dbReference>
<dbReference type="InterPro" id="IPR000515">
    <property type="entry name" value="MetI-like"/>
</dbReference>
<dbReference type="CDD" id="cd06261">
    <property type="entry name" value="TM_PBP2"/>
    <property type="match status" value="1"/>
</dbReference>
<feature type="domain" description="ABC transmembrane type-1" evidence="8">
    <location>
        <begin position="59"/>
        <end position="246"/>
    </location>
</feature>
<keyword evidence="6 7" id="KW-0472">Membrane</keyword>
<dbReference type="Proteomes" id="UP001597063">
    <property type="component" value="Unassembled WGS sequence"/>
</dbReference>
<dbReference type="PROSITE" id="PS50928">
    <property type="entry name" value="ABC_TM1"/>
    <property type="match status" value="1"/>
</dbReference>
<evidence type="ECO:0000259" key="8">
    <source>
        <dbReference type="PROSITE" id="PS50928"/>
    </source>
</evidence>
<dbReference type="PANTHER" id="PTHR30151">
    <property type="entry name" value="ALKANE SULFONATE ABC TRANSPORTER-RELATED, MEMBRANE SUBUNIT"/>
    <property type="match status" value="1"/>
</dbReference>
<feature type="transmembrane region" description="Helical" evidence="7">
    <location>
        <begin position="65"/>
        <end position="84"/>
    </location>
</feature>
<dbReference type="InterPro" id="IPR035906">
    <property type="entry name" value="MetI-like_sf"/>
</dbReference>
<organism evidence="9 10">
    <name type="scientific">Actinomadura fibrosa</name>
    <dbReference type="NCBI Taxonomy" id="111802"/>
    <lineage>
        <taxon>Bacteria</taxon>
        <taxon>Bacillati</taxon>
        <taxon>Actinomycetota</taxon>
        <taxon>Actinomycetes</taxon>
        <taxon>Streptosporangiales</taxon>
        <taxon>Thermomonosporaceae</taxon>
        <taxon>Actinomadura</taxon>
    </lineage>
</organism>
<keyword evidence="4 7" id="KW-0812">Transmembrane</keyword>
<feature type="transmembrane region" description="Helical" evidence="7">
    <location>
        <begin position="188"/>
        <end position="208"/>
    </location>
</feature>
<reference evidence="10" key="1">
    <citation type="journal article" date="2019" name="Int. J. Syst. Evol. Microbiol.">
        <title>The Global Catalogue of Microorganisms (GCM) 10K type strain sequencing project: providing services to taxonomists for standard genome sequencing and annotation.</title>
        <authorList>
            <consortium name="The Broad Institute Genomics Platform"/>
            <consortium name="The Broad Institute Genome Sequencing Center for Infectious Disease"/>
            <person name="Wu L."/>
            <person name="Ma J."/>
        </authorList>
    </citation>
    <scope>NUCLEOTIDE SEQUENCE [LARGE SCALE GENOMIC DNA]</scope>
    <source>
        <strain evidence="10">JCM 9371</strain>
    </source>
</reference>
<keyword evidence="3" id="KW-1003">Cell membrane</keyword>
<comment type="caution">
    <text evidence="9">The sequence shown here is derived from an EMBL/GenBank/DDBJ whole genome shotgun (WGS) entry which is preliminary data.</text>
</comment>
<dbReference type="Pfam" id="PF00528">
    <property type="entry name" value="BPD_transp_1"/>
    <property type="match status" value="1"/>
</dbReference>
<evidence type="ECO:0000256" key="2">
    <source>
        <dbReference type="ARBA" id="ARBA00022448"/>
    </source>
</evidence>
<dbReference type="EMBL" id="JBHTGP010000018">
    <property type="protein sequence ID" value="MFD0689733.1"/>
    <property type="molecule type" value="Genomic_DNA"/>
</dbReference>
<comment type="subcellular location">
    <subcellularLocation>
        <location evidence="1 7">Cell membrane</location>
        <topology evidence="1 7">Multi-pass membrane protein</topology>
    </subcellularLocation>
</comment>
<sequence>MSPGGLVRRWSPPLALIALIVAAWQFYSAHGNLGEDVLPGPGRVLAQGWEHRGDLWTNTLPTLRATLAGFGLSLAVGFGLSVLIDVSAALRRALTPVLVVTQTLPLIAIAPLVVLWFGFDLLPKVLLVAFVTFFPITVALTEGYAAADPDSEALLRSMGAGRWRIFRILRVPTAVPFFFAGLRIAITYAVVAAIFAEYAGATTGLGIYMQNAKNSFRTDLVLAAVGVSAALTLALFALTFAAERLLAPWTRAGRDA</sequence>
<keyword evidence="2 7" id="KW-0813">Transport</keyword>
<evidence type="ECO:0000256" key="4">
    <source>
        <dbReference type="ARBA" id="ARBA00022692"/>
    </source>
</evidence>
<keyword evidence="5 7" id="KW-1133">Transmembrane helix</keyword>
<evidence type="ECO:0000256" key="3">
    <source>
        <dbReference type="ARBA" id="ARBA00022475"/>
    </source>
</evidence>
<evidence type="ECO:0000256" key="6">
    <source>
        <dbReference type="ARBA" id="ARBA00023136"/>
    </source>
</evidence>
<feature type="transmembrane region" description="Helical" evidence="7">
    <location>
        <begin position="220"/>
        <end position="242"/>
    </location>
</feature>
<accession>A0ABW2XTZ7</accession>